<accession>A0A7C3A6S8</accession>
<evidence type="ECO:0000256" key="3">
    <source>
        <dbReference type="ARBA" id="ARBA00060724"/>
    </source>
</evidence>
<evidence type="ECO:0000256" key="1">
    <source>
        <dbReference type="ARBA" id="ARBA00022598"/>
    </source>
</evidence>
<keyword evidence="1 6" id="KW-0436">Ligase</keyword>
<dbReference type="Pfam" id="PF02629">
    <property type="entry name" value="CoA_binding"/>
    <property type="match status" value="1"/>
</dbReference>
<evidence type="ECO:0000259" key="5">
    <source>
        <dbReference type="SMART" id="SM00881"/>
    </source>
</evidence>
<dbReference type="PRINTS" id="PR01798">
    <property type="entry name" value="SCOASYNTHASE"/>
</dbReference>
<sequence>MAILLDRDTRVLVQGITGREARMVTAHMLAYGTAVVCGVTPGRGGEEVAGVPVYDTVAEAVAANRPAAALVSVPPAAVLDAALEAIEAGLRLLLIATERVPKHDALRLLRAAGAAGVRVIGPNSVGLINPGQRVKLGAIGGDRPERAFVPGRIGVISRSGGMTAELGLMLRRHGFGVSTAVSVGGDALIGTPPAELLPLFQADPETDAIVLFGEPGTRFEEDVAEALADGRFSKPLLALVAGRFTESLPEGTAFGHAAAIIRGGSGRPSAKLAALRQAGAWVADDLDELFRFLDALASSGVHHEPGQR</sequence>
<dbReference type="InterPro" id="IPR005810">
    <property type="entry name" value="CoA_lig_alpha"/>
</dbReference>
<evidence type="ECO:0000313" key="6">
    <source>
        <dbReference type="EMBL" id="HEX69632.1"/>
    </source>
</evidence>
<dbReference type="InterPro" id="IPR036291">
    <property type="entry name" value="NAD(P)-bd_dom_sf"/>
</dbReference>
<reference evidence="6" key="1">
    <citation type="journal article" date="2020" name="mSystems">
        <title>Genome- and Community-Level Interaction Insights into Carbon Utilization and Element Cycling Functions of Hydrothermarchaeota in Hydrothermal Sediment.</title>
        <authorList>
            <person name="Zhou Z."/>
            <person name="Liu Y."/>
            <person name="Xu W."/>
            <person name="Pan J."/>
            <person name="Luo Z.H."/>
            <person name="Li M."/>
        </authorList>
    </citation>
    <scope>NUCLEOTIDE SEQUENCE [LARGE SCALE GENOMIC DNA]</scope>
    <source>
        <strain evidence="6">SpSt-192</strain>
    </source>
</reference>
<feature type="active site" description="Tele-phosphohistidine intermediate" evidence="4">
    <location>
        <position position="256"/>
    </location>
</feature>
<dbReference type="EMBL" id="DSID01000006">
    <property type="protein sequence ID" value="HEX69632.1"/>
    <property type="molecule type" value="Genomic_DNA"/>
</dbReference>
<dbReference type="AlphaFoldDB" id="A0A7C3A6S8"/>
<evidence type="ECO:0000256" key="2">
    <source>
        <dbReference type="ARBA" id="ARBA00022741"/>
    </source>
</evidence>
<dbReference type="PANTHER" id="PTHR11117:SF2">
    <property type="entry name" value="SUCCINATE--COA LIGASE [ADP_GDP-FORMING] SUBUNIT ALPHA, MITOCHONDRIAL"/>
    <property type="match status" value="1"/>
</dbReference>
<dbReference type="FunFam" id="3.40.50.720:FF:000277">
    <property type="entry name" value="Succinate--CoA ligase [ADP-forming] subunit alpha"/>
    <property type="match status" value="1"/>
</dbReference>
<dbReference type="GO" id="GO:0009361">
    <property type="term" value="C:succinate-CoA ligase complex (ADP-forming)"/>
    <property type="evidence" value="ECO:0007669"/>
    <property type="project" value="TreeGrafter"/>
</dbReference>
<dbReference type="SUPFAM" id="SSF52210">
    <property type="entry name" value="Succinyl-CoA synthetase domains"/>
    <property type="match status" value="1"/>
</dbReference>
<dbReference type="GO" id="GO:0000166">
    <property type="term" value="F:nucleotide binding"/>
    <property type="evidence" value="ECO:0007669"/>
    <property type="project" value="UniProtKB-KW"/>
</dbReference>
<organism evidence="6">
    <name type="scientific">Thermorudis sp</name>
    <dbReference type="NCBI Taxonomy" id="1969470"/>
    <lineage>
        <taxon>Bacteria</taxon>
        <taxon>Pseudomonadati</taxon>
        <taxon>Thermomicrobiota</taxon>
        <taxon>Thermomicrobia</taxon>
        <taxon>Thermomicrobia incertae sedis</taxon>
        <taxon>Thermorudis</taxon>
    </lineage>
</organism>
<dbReference type="InterPro" id="IPR016102">
    <property type="entry name" value="Succinyl-CoA_synth-like"/>
</dbReference>
<dbReference type="GO" id="GO:0004776">
    <property type="term" value="F:succinate-CoA ligase (GDP-forming) activity"/>
    <property type="evidence" value="ECO:0007669"/>
    <property type="project" value="TreeGrafter"/>
</dbReference>
<dbReference type="Gene3D" id="3.40.50.720">
    <property type="entry name" value="NAD(P)-binding Rossmann-like Domain"/>
    <property type="match status" value="1"/>
</dbReference>
<dbReference type="PANTHER" id="PTHR11117">
    <property type="entry name" value="SUCCINYL-COA LIGASE SUBUNIT ALPHA"/>
    <property type="match status" value="1"/>
</dbReference>
<comment type="caution">
    <text evidence="6">The sequence shown here is derived from an EMBL/GenBank/DDBJ whole genome shotgun (WGS) entry which is preliminary data.</text>
</comment>
<dbReference type="GO" id="GO:0004775">
    <property type="term" value="F:succinate-CoA ligase (ADP-forming) activity"/>
    <property type="evidence" value="ECO:0007669"/>
    <property type="project" value="TreeGrafter"/>
</dbReference>
<name>A0A7C3A6S8_9BACT</name>
<dbReference type="PIRSF" id="PIRSF001553">
    <property type="entry name" value="SucCS_alpha"/>
    <property type="match status" value="1"/>
</dbReference>
<protein>
    <submittedName>
        <fullName evidence="6">Succinate--CoA ligase subunit alpha</fullName>
    </submittedName>
</protein>
<gene>
    <name evidence="6" type="ORF">ENP13_00060</name>
</gene>
<dbReference type="Gene3D" id="3.40.50.261">
    <property type="entry name" value="Succinyl-CoA synthetase domains"/>
    <property type="match status" value="1"/>
</dbReference>
<evidence type="ECO:0000256" key="4">
    <source>
        <dbReference type="PIRSR" id="PIRSR001553-1"/>
    </source>
</evidence>
<dbReference type="SMART" id="SM00881">
    <property type="entry name" value="CoA_binding"/>
    <property type="match status" value="1"/>
</dbReference>
<keyword evidence="2" id="KW-0547">Nucleotide-binding</keyword>
<dbReference type="Pfam" id="PF13607">
    <property type="entry name" value="Succ_CoA_lig"/>
    <property type="match status" value="1"/>
</dbReference>
<comment type="similarity">
    <text evidence="3">Belongs to the succinate/malate CoA ligase alpha subunit family.</text>
</comment>
<dbReference type="GO" id="GO:0006099">
    <property type="term" value="P:tricarboxylic acid cycle"/>
    <property type="evidence" value="ECO:0007669"/>
    <property type="project" value="TreeGrafter"/>
</dbReference>
<dbReference type="SUPFAM" id="SSF51735">
    <property type="entry name" value="NAD(P)-binding Rossmann-fold domains"/>
    <property type="match status" value="1"/>
</dbReference>
<dbReference type="InterPro" id="IPR003781">
    <property type="entry name" value="CoA-bd"/>
</dbReference>
<proteinExistence type="inferred from homology"/>
<dbReference type="InterPro" id="IPR032875">
    <property type="entry name" value="Succ_CoA_lig_flav_dom"/>
</dbReference>
<feature type="domain" description="CoA-binding" evidence="5">
    <location>
        <begin position="4"/>
        <end position="100"/>
    </location>
</feature>